<protein>
    <submittedName>
        <fullName evidence="1">Uncharacterized protein</fullName>
    </submittedName>
</protein>
<organism evidence="1">
    <name type="scientific">marine metagenome</name>
    <dbReference type="NCBI Taxonomy" id="408172"/>
    <lineage>
        <taxon>unclassified sequences</taxon>
        <taxon>metagenomes</taxon>
        <taxon>ecological metagenomes</taxon>
    </lineage>
</organism>
<accession>A0A382P784</accession>
<gene>
    <name evidence="1" type="ORF">METZ01_LOCUS321329</name>
</gene>
<reference evidence="1" key="1">
    <citation type="submission" date="2018-05" db="EMBL/GenBank/DDBJ databases">
        <authorList>
            <person name="Lanie J.A."/>
            <person name="Ng W.-L."/>
            <person name="Kazmierczak K.M."/>
            <person name="Andrzejewski T.M."/>
            <person name="Davidsen T.M."/>
            <person name="Wayne K.J."/>
            <person name="Tettelin H."/>
            <person name="Glass J.I."/>
            <person name="Rusch D."/>
            <person name="Podicherti R."/>
            <person name="Tsui H.-C.T."/>
            <person name="Winkler M.E."/>
        </authorList>
    </citation>
    <scope>NUCLEOTIDE SEQUENCE</scope>
</reference>
<dbReference type="Pfam" id="PF08894">
    <property type="entry name" value="DUF1838"/>
    <property type="match status" value="1"/>
</dbReference>
<dbReference type="AlphaFoldDB" id="A0A382P784"/>
<dbReference type="PROSITE" id="PS51318">
    <property type="entry name" value="TAT"/>
    <property type="match status" value="1"/>
</dbReference>
<dbReference type="EMBL" id="UINC01104937">
    <property type="protein sequence ID" value="SVC68475.1"/>
    <property type="molecule type" value="Genomic_DNA"/>
</dbReference>
<feature type="non-terminal residue" evidence="1">
    <location>
        <position position="254"/>
    </location>
</feature>
<dbReference type="InterPro" id="IPR014990">
    <property type="entry name" value="DUF1838"/>
</dbReference>
<name>A0A382P784_9ZZZZ</name>
<proteinExistence type="predicted"/>
<dbReference type="InterPro" id="IPR006311">
    <property type="entry name" value="TAT_signal"/>
</dbReference>
<evidence type="ECO:0000313" key="1">
    <source>
        <dbReference type="EMBL" id="SVC68475.1"/>
    </source>
</evidence>
<sequence>MTSKKFMHPDSLLTRRTAVSGLALGGAGLMAAGMGVQPALAKTDWTLDLDSAEDNCKAMIKLQADLSGADTFGGFAGDVWAMVPNEGNFHVFNTYGIGASHVEYRPAERAWRFYHREALLYLDPQTNEILDSWYNPFTERRVEVLHIINEHVNRYYEVGGKDDTNLRNRKGGINFPRPYEVHGDNLLFRVSFYRLEDNVMPRKDYPLHSQSDKYQTTELWGMMGRLSEIMDPNVTSASCMTSWSRIAGWLPFME</sequence>